<comment type="similarity">
    <text evidence="2">Belongs to the EAF7 family.</text>
</comment>
<name>A0A9P5X0Q5_9AGAR</name>
<feature type="compositionally biased region" description="Low complexity" evidence="7">
    <location>
        <begin position="153"/>
        <end position="182"/>
    </location>
</feature>
<dbReference type="EMBL" id="MU151900">
    <property type="protein sequence ID" value="KAF9441464.1"/>
    <property type="molecule type" value="Genomic_DNA"/>
</dbReference>
<feature type="compositionally biased region" description="Low complexity" evidence="7">
    <location>
        <begin position="276"/>
        <end position="286"/>
    </location>
</feature>
<proteinExistence type="inferred from homology"/>
<organism evidence="8 9">
    <name type="scientific">Macrolepiota fuliginosa MF-IS2</name>
    <dbReference type="NCBI Taxonomy" id="1400762"/>
    <lineage>
        <taxon>Eukaryota</taxon>
        <taxon>Fungi</taxon>
        <taxon>Dikarya</taxon>
        <taxon>Basidiomycota</taxon>
        <taxon>Agaricomycotina</taxon>
        <taxon>Agaricomycetes</taxon>
        <taxon>Agaricomycetidae</taxon>
        <taxon>Agaricales</taxon>
        <taxon>Agaricineae</taxon>
        <taxon>Agaricaceae</taxon>
        <taxon>Macrolepiota</taxon>
    </lineage>
</organism>
<dbReference type="InterPro" id="IPR012423">
    <property type="entry name" value="Eaf7/MRGBP"/>
</dbReference>
<evidence type="ECO:0000313" key="9">
    <source>
        <dbReference type="Proteomes" id="UP000807342"/>
    </source>
</evidence>
<evidence type="ECO:0000313" key="8">
    <source>
        <dbReference type="EMBL" id="KAF9441464.1"/>
    </source>
</evidence>
<reference evidence="8" key="1">
    <citation type="submission" date="2020-11" db="EMBL/GenBank/DDBJ databases">
        <authorList>
            <consortium name="DOE Joint Genome Institute"/>
            <person name="Ahrendt S."/>
            <person name="Riley R."/>
            <person name="Andreopoulos W."/>
            <person name="Labutti K."/>
            <person name="Pangilinan J."/>
            <person name="Ruiz-Duenas F.J."/>
            <person name="Barrasa J.M."/>
            <person name="Sanchez-Garcia M."/>
            <person name="Camarero S."/>
            <person name="Miyauchi S."/>
            <person name="Serrano A."/>
            <person name="Linde D."/>
            <person name="Babiker R."/>
            <person name="Drula E."/>
            <person name="Ayuso-Fernandez I."/>
            <person name="Pacheco R."/>
            <person name="Padilla G."/>
            <person name="Ferreira P."/>
            <person name="Barriuso J."/>
            <person name="Kellner H."/>
            <person name="Castanera R."/>
            <person name="Alfaro M."/>
            <person name="Ramirez L."/>
            <person name="Pisabarro A.G."/>
            <person name="Kuo A."/>
            <person name="Tritt A."/>
            <person name="Lipzen A."/>
            <person name="He G."/>
            <person name="Yan M."/>
            <person name="Ng V."/>
            <person name="Cullen D."/>
            <person name="Martin F."/>
            <person name="Rosso M.-N."/>
            <person name="Henrissat B."/>
            <person name="Hibbett D."/>
            <person name="Martinez A.T."/>
            <person name="Grigoriev I.V."/>
        </authorList>
    </citation>
    <scope>NUCLEOTIDE SEQUENCE</scope>
    <source>
        <strain evidence="8">MF-IS2</strain>
    </source>
</reference>
<dbReference type="GO" id="GO:0006357">
    <property type="term" value="P:regulation of transcription by RNA polymerase II"/>
    <property type="evidence" value="ECO:0007669"/>
    <property type="project" value="TreeGrafter"/>
</dbReference>
<dbReference type="PANTHER" id="PTHR13581">
    <property type="entry name" value="MRG-BINDING PROTEIN"/>
    <property type="match status" value="1"/>
</dbReference>
<dbReference type="Proteomes" id="UP000807342">
    <property type="component" value="Unassembled WGS sequence"/>
</dbReference>
<gene>
    <name evidence="8" type="ORF">P691DRAFT_812758</name>
</gene>
<feature type="compositionally biased region" description="Low complexity" evidence="7">
    <location>
        <begin position="1"/>
        <end position="20"/>
    </location>
</feature>
<dbReference type="OrthoDB" id="5595141at2759"/>
<evidence type="ECO:0000256" key="2">
    <source>
        <dbReference type="ARBA" id="ARBA00007117"/>
    </source>
</evidence>
<keyword evidence="3" id="KW-0156">Chromatin regulator</keyword>
<keyword evidence="4" id="KW-0805">Transcription regulation</keyword>
<evidence type="ECO:0000256" key="6">
    <source>
        <dbReference type="ARBA" id="ARBA00023242"/>
    </source>
</evidence>
<evidence type="ECO:0000256" key="3">
    <source>
        <dbReference type="ARBA" id="ARBA00022853"/>
    </source>
</evidence>
<dbReference type="PANTHER" id="PTHR13581:SF5">
    <property type="entry name" value="MRG_MORF4L-BINDING PROTEIN"/>
    <property type="match status" value="1"/>
</dbReference>
<evidence type="ECO:0000256" key="7">
    <source>
        <dbReference type="SAM" id="MobiDB-lite"/>
    </source>
</evidence>
<keyword evidence="6" id="KW-0539">Nucleus</keyword>
<evidence type="ECO:0008006" key="10">
    <source>
        <dbReference type="Google" id="ProtNLM"/>
    </source>
</evidence>
<feature type="region of interest" description="Disordered" evidence="7">
    <location>
        <begin position="103"/>
        <end position="128"/>
    </location>
</feature>
<keyword evidence="5" id="KW-0804">Transcription</keyword>
<feature type="region of interest" description="Disordered" evidence="7">
    <location>
        <begin position="1"/>
        <end position="33"/>
    </location>
</feature>
<comment type="caution">
    <text evidence="8">The sequence shown here is derived from an EMBL/GenBank/DDBJ whole genome shotgun (WGS) entry which is preliminary data.</text>
</comment>
<dbReference type="GO" id="GO:0006325">
    <property type="term" value="P:chromatin organization"/>
    <property type="evidence" value="ECO:0007669"/>
    <property type="project" value="UniProtKB-KW"/>
</dbReference>
<keyword evidence="9" id="KW-1185">Reference proteome</keyword>
<dbReference type="GO" id="GO:0035267">
    <property type="term" value="C:NuA4 histone acetyltransferase complex"/>
    <property type="evidence" value="ECO:0007669"/>
    <property type="project" value="TreeGrafter"/>
</dbReference>
<protein>
    <recommendedName>
        <fullName evidence="10">Chromatin modification-related protein EAF7</fullName>
    </recommendedName>
</protein>
<feature type="region of interest" description="Disordered" evidence="7">
    <location>
        <begin position="153"/>
        <end position="293"/>
    </location>
</feature>
<accession>A0A9P5X0Q5</accession>
<comment type="subcellular location">
    <subcellularLocation>
        <location evidence="1">Nucleus</location>
    </subcellularLocation>
</comment>
<dbReference type="Pfam" id="PF07904">
    <property type="entry name" value="Eaf7"/>
    <property type="match status" value="1"/>
</dbReference>
<dbReference type="AlphaFoldDB" id="A0A9P5X0Q5"/>
<sequence>MTVSPSSKASSSQQKSLPSSSIPPPSPSTKSAEEAFLTTVEGEISFFRSIMRARPVGQHRHFHVLAIQNAIQKDTGRLLHVESLWDKLQSCYDLDVLEAIEREAEGSNSTSPVAVRSPSPSENLARHPFFKDEYTLPFDETLDNLISQRRIRATASAPSSPVASPTPVSAPTKSQRKAAASSSGGGSGRRRARSKADLAGLVGGDSDSSALTQESGDEAVVGTPQESVVTGTDADGGTEPGEDEDVEMREPSPARSVSPKPQRGRPKGVKKGRGRPSGSGTTTTTRSSKKRKR</sequence>
<evidence type="ECO:0000256" key="4">
    <source>
        <dbReference type="ARBA" id="ARBA00023015"/>
    </source>
</evidence>
<feature type="compositionally biased region" description="Polar residues" evidence="7">
    <location>
        <begin position="106"/>
        <end position="122"/>
    </location>
</feature>
<evidence type="ECO:0000256" key="5">
    <source>
        <dbReference type="ARBA" id="ARBA00023163"/>
    </source>
</evidence>
<evidence type="ECO:0000256" key="1">
    <source>
        <dbReference type="ARBA" id="ARBA00004123"/>
    </source>
</evidence>
<dbReference type="GO" id="GO:0005634">
    <property type="term" value="C:nucleus"/>
    <property type="evidence" value="ECO:0007669"/>
    <property type="project" value="UniProtKB-SubCell"/>
</dbReference>
<feature type="compositionally biased region" description="Basic residues" evidence="7">
    <location>
        <begin position="262"/>
        <end position="274"/>
    </location>
</feature>